<dbReference type="EMBL" id="JACVVK020000057">
    <property type="protein sequence ID" value="KAK7497540.1"/>
    <property type="molecule type" value="Genomic_DNA"/>
</dbReference>
<organism evidence="2 3">
    <name type="scientific">Batillaria attramentaria</name>
    <dbReference type="NCBI Taxonomy" id="370345"/>
    <lineage>
        <taxon>Eukaryota</taxon>
        <taxon>Metazoa</taxon>
        <taxon>Spiralia</taxon>
        <taxon>Lophotrochozoa</taxon>
        <taxon>Mollusca</taxon>
        <taxon>Gastropoda</taxon>
        <taxon>Caenogastropoda</taxon>
        <taxon>Sorbeoconcha</taxon>
        <taxon>Cerithioidea</taxon>
        <taxon>Batillariidae</taxon>
        <taxon>Batillaria</taxon>
    </lineage>
</organism>
<protein>
    <recommendedName>
        <fullName evidence="1">MADF domain-containing protein</fullName>
    </recommendedName>
</protein>
<keyword evidence="3" id="KW-1185">Reference proteome</keyword>
<reference evidence="2 3" key="1">
    <citation type="journal article" date="2023" name="Sci. Data">
        <title>Genome assembly of the Korean intertidal mud-creeper Batillaria attramentaria.</title>
        <authorList>
            <person name="Patra A.K."/>
            <person name="Ho P.T."/>
            <person name="Jun S."/>
            <person name="Lee S.J."/>
            <person name="Kim Y."/>
            <person name="Won Y.J."/>
        </authorList>
    </citation>
    <scope>NUCLEOTIDE SEQUENCE [LARGE SCALE GENOMIC DNA]</scope>
    <source>
        <strain evidence="2">Wonlab-2016</strain>
    </source>
</reference>
<evidence type="ECO:0000259" key="1">
    <source>
        <dbReference type="PROSITE" id="PS51029"/>
    </source>
</evidence>
<proteinExistence type="predicted"/>
<dbReference type="InterPro" id="IPR006578">
    <property type="entry name" value="MADF-dom"/>
</dbReference>
<dbReference type="Pfam" id="PF10545">
    <property type="entry name" value="MADF_DNA_bdg"/>
    <property type="match status" value="1"/>
</dbReference>
<evidence type="ECO:0000313" key="2">
    <source>
        <dbReference type="EMBL" id="KAK7497540.1"/>
    </source>
</evidence>
<dbReference type="AlphaFoldDB" id="A0ABD0LDM9"/>
<feature type="non-terminal residue" evidence="2">
    <location>
        <position position="51"/>
    </location>
</feature>
<name>A0ABD0LDM9_9CAEN</name>
<accession>A0ABD0LDM9</accession>
<feature type="domain" description="MADF" evidence="1">
    <location>
        <begin position="7"/>
        <end position="51"/>
    </location>
</feature>
<dbReference type="Proteomes" id="UP001519460">
    <property type="component" value="Unassembled WGS sequence"/>
</dbReference>
<comment type="caution">
    <text evidence="2">The sequence shown here is derived from an EMBL/GenBank/DDBJ whole genome shotgun (WGS) entry which is preliminary data.</text>
</comment>
<gene>
    <name evidence="2" type="ORF">BaRGS_00011180</name>
</gene>
<evidence type="ECO:0000313" key="3">
    <source>
        <dbReference type="Proteomes" id="UP001519460"/>
    </source>
</evidence>
<dbReference type="PROSITE" id="PS51029">
    <property type="entry name" value="MADF"/>
    <property type="match status" value="1"/>
</dbReference>
<sequence length="51" mass="6031">MADYRENLIELVRARPLLWNPCVPDYKDKPQKTHVWDDGRLEKGSNCTQTE</sequence>